<keyword evidence="2" id="KW-1185">Reference proteome</keyword>
<evidence type="ECO:0000313" key="2">
    <source>
        <dbReference type="Proteomes" id="UP000235036"/>
    </source>
</evidence>
<dbReference type="Gene3D" id="3.60.15.10">
    <property type="entry name" value="Ribonuclease Z/Hydroxyacylglutathione hydrolase-like"/>
    <property type="match status" value="1"/>
</dbReference>
<evidence type="ECO:0000313" key="1">
    <source>
        <dbReference type="EMBL" id="PLZ93148.1"/>
    </source>
</evidence>
<dbReference type="SUPFAM" id="SSF56281">
    <property type="entry name" value="Metallo-hydrolase/oxidoreductase"/>
    <property type="match status" value="1"/>
</dbReference>
<dbReference type="PANTHER" id="PTHR30619">
    <property type="entry name" value="DNA INTERNALIZATION/COMPETENCE PROTEIN COMEC/REC2"/>
    <property type="match status" value="1"/>
</dbReference>
<organism evidence="1 2">
    <name type="scientific">Fischerella muscicola CCMEE 5323</name>
    <dbReference type="NCBI Taxonomy" id="2019572"/>
    <lineage>
        <taxon>Bacteria</taxon>
        <taxon>Bacillati</taxon>
        <taxon>Cyanobacteriota</taxon>
        <taxon>Cyanophyceae</taxon>
        <taxon>Nostocales</taxon>
        <taxon>Hapalosiphonaceae</taxon>
        <taxon>Fischerella</taxon>
    </lineage>
</organism>
<reference evidence="1 2" key="1">
    <citation type="submission" date="2017-08" db="EMBL/GenBank/DDBJ databases">
        <title>Genomes of Fischerella (Mastigocladus) sp. strains.</title>
        <authorList>
            <person name="Miller S.R."/>
        </authorList>
    </citation>
    <scope>NUCLEOTIDE SEQUENCE [LARGE SCALE GENOMIC DNA]</scope>
    <source>
        <strain evidence="1 2">CCMEE 5323</strain>
    </source>
</reference>
<dbReference type="EMBL" id="NRQW01000082">
    <property type="protein sequence ID" value="PLZ93148.1"/>
    <property type="molecule type" value="Genomic_DNA"/>
</dbReference>
<dbReference type="AlphaFoldDB" id="A0A2N6K7B3"/>
<protein>
    <recommendedName>
        <fullName evidence="3">Metallo-beta-lactamase domain-containing protein</fullName>
    </recommendedName>
</protein>
<gene>
    <name evidence="1" type="ORF">CEN44_03995</name>
</gene>
<accession>A0A2N6K7B3</accession>
<dbReference type="RefSeq" id="WP_102204885.1">
    <property type="nucleotide sequence ID" value="NZ_CAWNVR010000022.1"/>
</dbReference>
<dbReference type="InterPro" id="IPR052159">
    <property type="entry name" value="Competence_DNA_uptake"/>
</dbReference>
<evidence type="ECO:0008006" key="3">
    <source>
        <dbReference type="Google" id="ProtNLM"/>
    </source>
</evidence>
<dbReference type="InterPro" id="IPR036866">
    <property type="entry name" value="RibonucZ/Hydroxyglut_hydro"/>
</dbReference>
<proteinExistence type="predicted"/>
<name>A0A2N6K7B3_FISMU</name>
<sequence length="284" mass="32631">MVKIKIFDVDHGFCAAIEANECHTMLLDCGYSFRTGFRPARYLLNHRSRHLDYLIVPAYTEGHLTGFSDLSSHFSEHYFSVDHLIANPSVNTASIPELMVRNPGTGQALRTLNNVKCSPVKIEQTIQWRNCSLSFFWNSYPDFLDIRNLSLVTFLSCQDTHIVFPSDLKAQGWRNLLKNSEFCDRLRQVNLFIASNHGQDDGYCPDIFNYCTPDLIMISNHVHRQLPASTLRQYEHHARGLRTDLGSQKVLTTRDAGTITIHPNQTKFPQVITHKHEIYQYQTS</sequence>
<dbReference type="PANTHER" id="PTHR30619:SF1">
    <property type="entry name" value="RECOMBINATION PROTEIN 2"/>
    <property type="match status" value="1"/>
</dbReference>
<dbReference type="Proteomes" id="UP000235036">
    <property type="component" value="Unassembled WGS sequence"/>
</dbReference>
<comment type="caution">
    <text evidence="1">The sequence shown here is derived from an EMBL/GenBank/DDBJ whole genome shotgun (WGS) entry which is preliminary data.</text>
</comment>